<keyword evidence="1" id="KW-0274">FAD</keyword>
<dbReference type="InterPro" id="IPR016167">
    <property type="entry name" value="FAD-bd_PCMH_sub1"/>
</dbReference>
<dbReference type="InterPro" id="IPR006094">
    <property type="entry name" value="Oxid_FAD_bind_N"/>
</dbReference>
<reference evidence="5" key="1">
    <citation type="submission" date="2023-06" db="EMBL/GenBank/DDBJ databases">
        <title>Genomic of Agaribacillus aureum.</title>
        <authorList>
            <person name="Wang G."/>
        </authorList>
    </citation>
    <scope>NUCLEOTIDE SEQUENCE</scope>
    <source>
        <strain evidence="5">BMA12</strain>
    </source>
</reference>
<evidence type="ECO:0000313" key="6">
    <source>
        <dbReference type="Proteomes" id="UP001172083"/>
    </source>
</evidence>
<dbReference type="PANTHER" id="PTHR43762">
    <property type="entry name" value="L-GULONOLACTONE OXIDASE"/>
    <property type="match status" value="1"/>
</dbReference>
<dbReference type="InterPro" id="IPR016169">
    <property type="entry name" value="FAD-bd_PCMH_sub2"/>
</dbReference>
<keyword evidence="6" id="KW-1185">Reference proteome</keyword>
<dbReference type="InterPro" id="IPR016166">
    <property type="entry name" value="FAD-bd_PCMH"/>
</dbReference>
<dbReference type="Pfam" id="PF01565">
    <property type="entry name" value="FAD_binding_4"/>
    <property type="match status" value="1"/>
</dbReference>
<dbReference type="SUPFAM" id="SSF56176">
    <property type="entry name" value="FAD-binding/transporter-associated domain-like"/>
    <property type="match status" value="1"/>
</dbReference>
<keyword evidence="3" id="KW-0812">Transmembrane</keyword>
<dbReference type="InterPro" id="IPR007173">
    <property type="entry name" value="ALO_C"/>
</dbReference>
<dbReference type="Pfam" id="PF04030">
    <property type="entry name" value="ALO"/>
    <property type="match status" value="1"/>
</dbReference>
<evidence type="ECO:0000256" key="3">
    <source>
        <dbReference type="SAM" id="Phobius"/>
    </source>
</evidence>
<dbReference type="Gene3D" id="3.30.465.10">
    <property type="match status" value="1"/>
</dbReference>
<dbReference type="Proteomes" id="UP001172083">
    <property type="component" value="Unassembled WGS sequence"/>
</dbReference>
<name>A0ABT8LEI2_9BACT</name>
<comment type="caution">
    <text evidence="5">The sequence shown here is derived from an EMBL/GenBank/DDBJ whole genome shotgun (WGS) entry which is preliminary data.</text>
</comment>
<dbReference type="InterPro" id="IPR010031">
    <property type="entry name" value="FAD_lactone_oxidase-like"/>
</dbReference>
<evidence type="ECO:0000259" key="4">
    <source>
        <dbReference type="PROSITE" id="PS51387"/>
    </source>
</evidence>
<dbReference type="Gene3D" id="3.30.70.2520">
    <property type="match status" value="1"/>
</dbReference>
<feature type="transmembrane region" description="Helical" evidence="3">
    <location>
        <begin position="283"/>
        <end position="303"/>
    </location>
</feature>
<dbReference type="EMBL" id="JAUJEB010000008">
    <property type="protein sequence ID" value="MDN5216193.1"/>
    <property type="molecule type" value="Genomic_DNA"/>
</dbReference>
<dbReference type="PIRSF" id="PIRSF000136">
    <property type="entry name" value="LGO_GLO"/>
    <property type="match status" value="1"/>
</dbReference>
<keyword evidence="3" id="KW-1133">Transmembrane helix</keyword>
<evidence type="ECO:0000256" key="1">
    <source>
        <dbReference type="ARBA" id="ARBA00022827"/>
    </source>
</evidence>
<gene>
    <name evidence="5" type="ORF">QQ020_29265</name>
</gene>
<proteinExistence type="predicted"/>
<dbReference type="Gene3D" id="3.30.43.10">
    <property type="entry name" value="Uridine Diphospho-n-acetylenolpyruvylglucosamine Reductase, domain 2"/>
    <property type="match status" value="1"/>
</dbReference>
<sequence length="500" mass="57113">MEFKTRHTWKNTIKKFSVTPVKYFLPESLEDIVQIIKEAEDKGLRARAIGSGHSFSDIALSDGYLVDMCRLNEVCTLNKEVLKGGCHLDNLIEIQSGISIHKLNRDLDDRNLAILNMGGVDNQTISGAIATGTHGTGIDLPGISGMVKSMVMVVRGGKTLRIEPTDGITDPTQYNHETIELVQDDDKFYSALVSLGCLGIIYSYILEVEDMYWLEEQRTCHLWEEIKPQIADKTLFKGTRGVQVQINPYKLPKKQDRTCMVMKHILVEKPKKRTIGQATRNLLSGYLANIPIAYYFTLFNVVFRPRSIPKLLETALNGQHDKSFINRAHKVLYQGVEFIKLRAYDCEFAFDLAENKHLDAVESLFKLVAQMKDEGRLYQSAPLGLRFVKRSNAYMTMEYGRDVMYMDTPFMTRTKGSDLILDHFQDLLLSFGGIPHWGKINNRLIGRPELVRQMYPKFKAWQKVFLEFNAKGTFSNQFSDRLLFDQVELPSSIKRPEITT</sequence>
<feature type="domain" description="FAD-binding PCMH-type" evidence="4">
    <location>
        <begin position="16"/>
        <end position="211"/>
    </location>
</feature>
<protein>
    <submittedName>
        <fullName evidence="5">FAD-binding protein</fullName>
    </submittedName>
</protein>
<dbReference type="PROSITE" id="PS51387">
    <property type="entry name" value="FAD_PCMH"/>
    <property type="match status" value="1"/>
</dbReference>
<dbReference type="PANTHER" id="PTHR43762:SF1">
    <property type="entry name" value="D-ARABINONO-1,4-LACTONE OXIDASE"/>
    <property type="match status" value="1"/>
</dbReference>
<evidence type="ECO:0000313" key="5">
    <source>
        <dbReference type="EMBL" id="MDN5216193.1"/>
    </source>
</evidence>
<evidence type="ECO:0000256" key="2">
    <source>
        <dbReference type="ARBA" id="ARBA00023002"/>
    </source>
</evidence>
<keyword evidence="3" id="KW-0472">Membrane</keyword>
<accession>A0ABT8LEI2</accession>
<dbReference type="RefSeq" id="WP_346761531.1">
    <property type="nucleotide sequence ID" value="NZ_JAUJEB010000008.1"/>
</dbReference>
<dbReference type="InterPro" id="IPR036318">
    <property type="entry name" value="FAD-bd_PCMH-like_sf"/>
</dbReference>
<organism evidence="5 6">
    <name type="scientific">Agaribacillus aureus</name>
    <dbReference type="NCBI Taxonomy" id="3051825"/>
    <lineage>
        <taxon>Bacteria</taxon>
        <taxon>Pseudomonadati</taxon>
        <taxon>Bacteroidota</taxon>
        <taxon>Cytophagia</taxon>
        <taxon>Cytophagales</taxon>
        <taxon>Splendidivirgaceae</taxon>
        <taxon>Agaribacillus</taxon>
    </lineage>
</organism>
<keyword evidence="1" id="KW-0285">Flavoprotein</keyword>
<keyword evidence="2" id="KW-0560">Oxidoreductase</keyword>